<reference evidence="4" key="1">
    <citation type="submission" date="2023-03" db="UniProtKB">
        <authorList>
            <consortium name="WormBaseParasite"/>
        </authorList>
    </citation>
    <scope>IDENTIFICATION</scope>
</reference>
<dbReference type="SUPFAM" id="SSF63748">
    <property type="entry name" value="Tudor/PWWP/MBT"/>
    <property type="match status" value="1"/>
</dbReference>
<keyword evidence="3" id="KW-1185">Reference proteome</keyword>
<sequence length="957" mass="104944">MNLSKGRLKNFDGRIGHVVDFTAPSSFFVSVIPEMSDETKERVDKAIASNVDSIQPVSDSNDLESGRVYLIRAEEKYERAWFLKYHPDETQTIQMMLFDKGTESQVEKNAIFSCPTEVAEIDVFGSRCPVLVANATEEVRCVARKLFGHKCRCIPDHAVSDSHMMPYLKGRILIEYESGGYAELKDIALKPIQGRDCAKFIIECEPNAAGCSQPPLVTSAINGESAPPNGANGFENQNHPKRNNSFSQRPLDGSFQRRGGGRPPIGPRRNAYSSPAFMGNQQGAFSSRSNSFEEHGAVEKQVPPPIHGSIFKEFEPSVYPKLMRVRYDREDREVPLEQFWVIDPSAFTTVERVLHEGRDRYGDLGTMESSNLQQLAGLGCLVRVSVDGGSRCLCRAIIGKYSSRQKRVSVYLVDFGLFKWARGNDLLDLSTLNESDPALAIHVSMFRCRMGPATPMRMQDMIKGSEYEILILSRGADGIFMVSATLVGGAVPSKSPNTRDMVQNVMGTTNGMLLPWTGNTIVQTLTNFFGTQVQIDGSAGTNSSTVHPTTASNTPNAGQWSQFRGYLLPCVMPVAVPVPVAVPTNEATGNSNQAGTVQQGGGSDDGRGMGHFGQPQNGRAQNGNDSNGQFRNNRFRGGRQWSNTGGGGPRNRSFGSFEGGDQREGALFDAFGSRGDGPSKGGDFIRESKREGGFWGGGAPGERHHDRQFRRGGAVMGASRNDFSAGTNNTFSCAAGEMQNGSTSAGFKPFEKGKGSFMKRQTATVSSEWDIPASRISTPKVSSVNGTVDDGKKAETRHLRRVPSTSAWCPAYALSFSPFAMLDNVAHCFLLAGLAQALMVSPDAELDEVRSSASFRLVFGILGGIHRSASTNEKSYPNQLFVIRIREYCIDNEQRYQSDLTKSEKPRQWRRSWLDFLLTSLSEDHCKKTKSDDLMDGDMGAIFYILRRARGRCVFSS</sequence>
<feature type="region of interest" description="Disordered" evidence="1">
    <location>
        <begin position="585"/>
        <end position="704"/>
    </location>
</feature>
<organism evidence="3 4">
    <name type="scientific">Ascaris lumbricoides</name>
    <name type="common">Giant roundworm</name>
    <dbReference type="NCBI Taxonomy" id="6252"/>
    <lineage>
        <taxon>Eukaryota</taxon>
        <taxon>Metazoa</taxon>
        <taxon>Ecdysozoa</taxon>
        <taxon>Nematoda</taxon>
        <taxon>Chromadorea</taxon>
        <taxon>Rhabditida</taxon>
        <taxon>Spirurina</taxon>
        <taxon>Ascaridomorpha</taxon>
        <taxon>Ascaridoidea</taxon>
        <taxon>Ascarididae</taxon>
        <taxon>Ascaris</taxon>
    </lineage>
</organism>
<protein>
    <submittedName>
        <fullName evidence="4">Tudor domain-containing protein</fullName>
    </submittedName>
</protein>
<feature type="compositionally biased region" description="Polar residues" evidence="1">
    <location>
        <begin position="614"/>
        <end position="626"/>
    </location>
</feature>
<evidence type="ECO:0000313" key="3">
    <source>
        <dbReference type="Proteomes" id="UP000036681"/>
    </source>
</evidence>
<feature type="compositionally biased region" description="Polar residues" evidence="1">
    <location>
        <begin position="585"/>
        <end position="597"/>
    </location>
</feature>
<dbReference type="InterPro" id="IPR002999">
    <property type="entry name" value="Tudor"/>
</dbReference>
<feature type="region of interest" description="Disordered" evidence="1">
    <location>
        <begin position="219"/>
        <end position="295"/>
    </location>
</feature>
<proteinExistence type="predicted"/>
<name>A0A9J2PE81_ASCLU</name>
<dbReference type="Pfam" id="PF00567">
    <property type="entry name" value="TUDOR"/>
    <property type="match status" value="1"/>
</dbReference>
<evidence type="ECO:0000256" key="1">
    <source>
        <dbReference type="SAM" id="MobiDB-lite"/>
    </source>
</evidence>
<dbReference type="WBParaSite" id="ALUE_0000821701-mRNA-1">
    <property type="protein sequence ID" value="ALUE_0000821701-mRNA-1"/>
    <property type="gene ID" value="ALUE_0000821701"/>
</dbReference>
<accession>A0A9J2PE81</accession>
<dbReference type="Proteomes" id="UP000036681">
    <property type="component" value="Unplaced"/>
</dbReference>
<feature type="compositionally biased region" description="Polar residues" evidence="1">
    <location>
        <begin position="279"/>
        <end position="290"/>
    </location>
</feature>
<evidence type="ECO:0000259" key="2">
    <source>
        <dbReference type="Pfam" id="PF00567"/>
    </source>
</evidence>
<feature type="domain" description="Tudor" evidence="2">
    <location>
        <begin position="348"/>
        <end position="445"/>
    </location>
</feature>
<evidence type="ECO:0000313" key="4">
    <source>
        <dbReference type="WBParaSite" id="ALUE_0000821701-mRNA-1"/>
    </source>
</evidence>
<feature type="compositionally biased region" description="Basic and acidic residues" evidence="1">
    <location>
        <begin position="683"/>
        <end position="692"/>
    </location>
</feature>
<dbReference type="AlphaFoldDB" id="A0A9J2PE81"/>